<feature type="transmembrane region" description="Helical" evidence="1">
    <location>
        <begin position="38"/>
        <end position="56"/>
    </location>
</feature>
<protein>
    <submittedName>
        <fullName evidence="2">Uncharacterized protein</fullName>
    </submittedName>
</protein>
<sequence>MEEPKGYSAFTKGKSACFLVEIPFQLTKENPKAKGFRVLLFVLSMKTSSLLFLWLYQKHF</sequence>
<dbReference type="Proteomes" id="UP000075615">
    <property type="component" value="Unassembled WGS sequence"/>
</dbReference>
<keyword evidence="1" id="KW-0812">Transmembrane</keyword>
<keyword evidence="1" id="KW-0472">Membrane</keyword>
<keyword evidence="1" id="KW-1133">Transmembrane helix</keyword>
<gene>
    <name evidence="2" type="ORF">AWN68_04545</name>
</gene>
<evidence type="ECO:0000256" key="1">
    <source>
        <dbReference type="SAM" id="Phobius"/>
    </source>
</evidence>
<reference evidence="2 3" key="1">
    <citation type="submission" date="2016-01" db="EMBL/GenBank/DDBJ databases">
        <title>Genome sequencing of Roseivirga echinicomitans KMM 6058.</title>
        <authorList>
            <person name="Selvaratnam C."/>
            <person name="Thevarajoo S."/>
            <person name="Goh K.M."/>
            <person name="Ee R."/>
            <person name="Chan K.-G."/>
            <person name="Chong C.S."/>
        </authorList>
    </citation>
    <scope>NUCLEOTIDE SEQUENCE [LARGE SCALE GENOMIC DNA]</scope>
    <source>
        <strain evidence="2 3">KMM 6058</strain>
    </source>
</reference>
<organism evidence="2 3">
    <name type="scientific">Roseivirga echinicomitans</name>
    <dbReference type="NCBI Taxonomy" id="296218"/>
    <lineage>
        <taxon>Bacteria</taxon>
        <taxon>Pseudomonadati</taxon>
        <taxon>Bacteroidota</taxon>
        <taxon>Cytophagia</taxon>
        <taxon>Cytophagales</taxon>
        <taxon>Roseivirgaceae</taxon>
        <taxon>Roseivirga</taxon>
    </lineage>
</organism>
<name>A0A150XJN8_9BACT</name>
<dbReference type="AlphaFoldDB" id="A0A150XJN8"/>
<evidence type="ECO:0000313" key="2">
    <source>
        <dbReference type="EMBL" id="KYG78901.1"/>
    </source>
</evidence>
<dbReference type="EMBL" id="LRDB01000012">
    <property type="protein sequence ID" value="KYG78901.1"/>
    <property type="molecule type" value="Genomic_DNA"/>
</dbReference>
<keyword evidence="3" id="KW-1185">Reference proteome</keyword>
<accession>A0A150XJN8</accession>
<comment type="caution">
    <text evidence="2">The sequence shown here is derived from an EMBL/GenBank/DDBJ whole genome shotgun (WGS) entry which is preliminary data.</text>
</comment>
<proteinExistence type="predicted"/>
<evidence type="ECO:0000313" key="3">
    <source>
        <dbReference type="Proteomes" id="UP000075615"/>
    </source>
</evidence>